<accession>A0A0N1HP13</accession>
<evidence type="ECO:0000313" key="2">
    <source>
        <dbReference type="Proteomes" id="UP000038010"/>
    </source>
</evidence>
<proteinExistence type="predicted"/>
<organism evidence="1 2">
    <name type="scientific">Cyphellophora attinorum</name>
    <dbReference type="NCBI Taxonomy" id="1664694"/>
    <lineage>
        <taxon>Eukaryota</taxon>
        <taxon>Fungi</taxon>
        <taxon>Dikarya</taxon>
        <taxon>Ascomycota</taxon>
        <taxon>Pezizomycotina</taxon>
        <taxon>Eurotiomycetes</taxon>
        <taxon>Chaetothyriomycetidae</taxon>
        <taxon>Chaetothyriales</taxon>
        <taxon>Cyphellophoraceae</taxon>
        <taxon>Cyphellophora</taxon>
    </lineage>
</organism>
<dbReference type="VEuPathDB" id="FungiDB:AB675_6043"/>
<keyword evidence="2" id="KW-1185">Reference proteome</keyword>
<dbReference type="GeneID" id="28738186"/>
<name>A0A0N1HP13_9EURO</name>
<sequence length="133" mass="15506">MSTVSGFSVSQDREVAEYNRVRAILLARQEQRRQDLRRRLGMPARIEPYKQGWLKDFTGWRSKEEKYLDEILEEERKEKLKSSGAEDVEGEMDIKEALAVVVDEKEVGKGVAEKEVEREEARKAVMKGMRMGW</sequence>
<protein>
    <submittedName>
        <fullName evidence="1">Uncharacterized protein</fullName>
    </submittedName>
</protein>
<dbReference type="AlphaFoldDB" id="A0A0N1HP13"/>
<dbReference type="RefSeq" id="XP_017996866.1">
    <property type="nucleotide sequence ID" value="XM_018146306.1"/>
</dbReference>
<gene>
    <name evidence="1" type="ORF">AB675_6043</name>
</gene>
<dbReference type="Proteomes" id="UP000038010">
    <property type="component" value="Unassembled WGS sequence"/>
</dbReference>
<evidence type="ECO:0000313" key="1">
    <source>
        <dbReference type="EMBL" id="KPI36903.1"/>
    </source>
</evidence>
<dbReference type="EMBL" id="LFJN01000027">
    <property type="protein sequence ID" value="KPI36903.1"/>
    <property type="molecule type" value="Genomic_DNA"/>
</dbReference>
<comment type="caution">
    <text evidence="1">The sequence shown here is derived from an EMBL/GenBank/DDBJ whole genome shotgun (WGS) entry which is preliminary data.</text>
</comment>
<reference evidence="1 2" key="1">
    <citation type="submission" date="2015-06" db="EMBL/GenBank/DDBJ databases">
        <title>Draft genome of the ant-associated black yeast Phialophora attae CBS 131958.</title>
        <authorList>
            <person name="Moreno L.F."/>
            <person name="Stielow B.J."/>
            <person name="de Hoog S."/>
            <person name="Vicente V.A."/>
            <person name="Weiss V.A."/>
            <person name="de Vries M."/>
            <person name="Cruz L.M."/>
            <person name="Souza E.M."/>
        </authorList>
    </citation>
    <scope>NUCLEOTIDE SEQUENCE [LARGE SCALE GENOMIC DNA]</scope>
    <source>
        <strain evidence="1 2">CBS 131958</strain>
    </source>
</reference>